<organism evidence="2">
    <name type="scientific">human gut metagenome</name>
    <dbReference type="NCBI Taxonomy" id="408170"/>
    <lineage>
        <taxon>unclassified sequences</taxon>
        <taxon>metagenomes</taxon>
        <taxon>organismal metagenomes</taxon>
    </lineage>
</organism>
<feature type="domain" description="Spore germination protein N-terminal" evidence="1">
    <location>
        <begin position="12"/>
        <end position="125"/>
    </location>
</feature>
<feature type="non-terminal residue" evidence="2">
    <location>
        <position position="1"/>
    </location>
</feature>
<protein>
    <submittedName>
        <fullName evidence="2">Germination protein, Ger(X)C family</fullName>
    </submittedName>
</protein>
<dbReference type="GO" id="GO:0016020">
    <property type="term" value="C:membrane"/>
    <property type="evidence" value="ECO:0007669"/>
    <property type="project" value="InterPro"/>
</dbReference>
<dbReference type="Pfam" id="PF25198">
    <property type="entry name" value="Spore_GerAC_N"/>
    <property type="match status" value="1"/>
</dbReference>
<dbReference type="PANTHER" id="PTHR35789:SF1">
    <property type="entry name" value="SPORE GERMINATION PROTEIN B3"/>
    <property type="match status" value="1"/>
</dbReference>
<dbReference type="AlphaFoldDB" id="K1UDE7"/>
<dbReference type="EMBL" id="AJWZ01000624">
    <property type="protein sequence ID" value="EKC76285.1"/>
    <property type="molecule type" value="Genomic_DNA"/>
</dbReference>
<dbReference type="InterPro" id="IPR057336">
    <property type="entry name" value="GerAC_N"/>
</dbReference>
<dbReference type="PANTHER" id="PTHR35789">
    <property type="entry name" value="SPORE GERMINATION PROTEIN B3"/>
    <property type="match status" value="1"/>
</dbReference>
<reference evidence="2" key="1">
    <citation type="journal article" date="2013" name="Environ. Microbiol.">
        <title>Microbiota from the distal guts of lean and obese adolescents exhibit partial functional redundancy besides clear differences in community structure.</title>
        <authorList>
            <person name="Ferrer M."/>
            <person name="Ruiz A."/>
            <person name="Lanza F."/>
            <person name="Haange S.B."/>
            <person name="Oberbach A."/>
            <person name="Till H."/>
            <person name="Bargiela R."/>
            <person name="Campoy C."/>
            <person name="Segura M.T."/>
            <person name="Richter M."/>
            <person name="von Bergen M."/>
            <person name="Seifert J."/>
            <person name="Suarez A."/>
        </authorList>
    </citation>
    <scope>NUCLEOTIDE SEQUENCE</scope>
</reference>
<gene>
    <name evidence="2" type="ORF">OBE_00922</name>
</gene>
<sequence>SNPNNGGTPDDIVKNMTIDSQNISSAIQSISKTLGKLPMMSQNRVIIFGNEAAKAGVGKALDYFVRNSDNRATVYAAVAEDTAGQILRAEMGQRVIPAKELSNVLSSSKYNSVTAERAFYSVRERRYRQDLIGISSDNRDRTK</sequence>
<accession>K1UDE7</accession>
<evidence type="ECO:0000259" key="1">
    <source>
        <dbReference type="Pfam" id="PF25198"/>
    </source>
</evidence>
<comment type="caution">
    <text evidence="2">The sequence shown here is derived from an EMBL/GenBank/DDBJ whole genome shotgun (WGS) entry which is preliminary data.</text>
</comment>
<dbReference type="GO" id="GO:0009847">
    <property type="term" value="P:spore germination"/>
    <property type="evidence" value="ECO:0007669"/>
    <property type="project" value="InterPro"/>
</dbReference>
<name>K1UDE7_9ZZZZ</name>
<dbReference type="InterPro" id="IPR008844">
    <property type="entry name" value="Spore_GerAC-like"/>
</dbReference>
<proteinExistence type="predicted"/>
<evidence type="ECO:0000313" key="2">
    <source>
        <dbReference type="EMBL" id="EKC76285.1"/>
    </source>
</evidence>